<organism evidence="1 2">
    <name type="scientific">Quercus rubra</name>
    <name type="common">Northern red oak</name>
    <name type="synonym">Quercus borealis</name>
    <dbReference type="NCBI Taxonomy" id="3512"/>
    <lineage>
        <taxon>Eukaryota</taxon>
        <taxon>Viridiplantae</taxon>
        <taxon>Streptophyta</taxon>
        <taxon>Embryophyta</taxon>
        <taxon>Tracheophyta</taxon>
        <taxon>Spermatophyta</taxon>
        <taxon>Magnoliopsida</taxon>
        <taxon>eudicotyledons</taxon>
        <taxon>Gunneridae</taxon>
        <taxon>Pentapetalae</taxon>
        <taxon>rosids</taxon>
        <taxon>fabids</taxon>
        <taxon>Fagales</taxon>
        <taxon>Fagaceae</taxon>
        <taxon>Quercus</taxon>
    </lineage>
</organism>
<accession>A0AAN7J9I0</accession>
<dbReference type="AlphaFoldDB" id="A0AAN7J9I0"/>
<reference evidence="1 2" key="1">
    <citation type="journal article" date="2023" name="G3 (Bethesda)">
        <title>A haplotype-resolved chromosome-scale genome for Quercus rubra L. provides insights into the genetics of adaptive traits for red oak species.</title>
        <authorList>
            <person name="Kapoor B."/>
            <person name="Jenkins J."/>
            <person name="Schmutz J."/>
            <person name="Zhebentyayeva T."/>
            <person name="Kuelheim C."/>
            <person name="Coggeshall M."/>
            <person name="Heim C."/>
            <person name="Lasky J.R."/>
            <person name="Leites L."/>
            <person name="Islam-Faridi N."/>
            <person name="Romero-Severson J."/>
            <person name="DeLeo V.L."/>
            <person name="Lucas S.M."/>
            <person name="Lazic D."/>
            <person name="Gailing O."/>
            <person name="Carlson J."/>
            <person name="Staton M."/>
        </authorList>
    </citation>
    <scope>NUCLEOTIDE SEQUENCE [LARGE SCALE GENOMIC DNA]</scope>
    <source>
        <strain evidence="1">Pseudo-F2</strain>
    </source>
</reference>
<evidence type="ECO:0000313" key="1">
    <source>
        <dbReference type="EMBL" id="KAK4603161.1"/>
    </source>
</evidence>
<gene>
    <name evidence="1" type="ORF">RGQ29_011935</name>
</gene>
<keyword evidence="2" id="KW-1185">Reference proteome</keyword>
<sequence>MVYTLLTFHLGCSPEHSVPYPGERCYNLVTKVLYYKKLDYGTMVIDLRPWVNLGGGLYLENSIWYQLTGQSLDCQHDPNPVVILYTNCLGCLIYLIMP</sequence>
<protein>
    <submittedName>
        <fullName evidence="1">Uncharacterized protein</fullName>
    </submittedName>
</protein>
<dbReference type="Proteomes" id="UP001324115">
    <property type="component" value="Unassembled WGS sequence"/>
</dbReference>
<dbReference type="EMBL" id="JAXUIC010000002">
    <property type="protein sequence ID" value="KAK4603161.1"/>
    <property type="molecule type" value="Genomic_DNA"/>
</dbReference>
<evidence type="ECO:0000313" key="2">
    <source>
        <dbReference type="Proteomes" id="UP001324115"/>
    </source>
</evidence>
<comment type="caution">
    <text evidence="1">The sequence shown here is derived from an EMBL/GenBank/DDBJ whole genome shotgun (WGS) entry which is preliminary data.</text>
</comment>
<proteinExistence type="predicted"/>
<name>A0AAN7J9I0_QUERU</name>